<dbReference type="Gene3D" id="2.60.120.650">
    <property type="entry name" value="Cupin"/>
    <property type="match status" value="1"/>
</dbReference>
<reference evidence="2 3" key="1">
    <citation type="journal article" date="2024" name="Nat. Commun.">
        <title>Phylogenomics reveals the evolutionary origins of lichenization in chlorophyte algae.</title>
        <authorList>
            <person name="Puginier C."/>
            <person name="Libourel C."/>
            <person name="Otte J."/>
            <person name="Skaloud P."/>
            <person name="Haon M."/>
            <person name="Grisel S."/>
            <person name="Petersen M."/>
            <person name="Berrin J.G."/>
            <person name="Delaux P.M."/>
            <person name="Dal Grande F."/>
            <person name="Keller J."/>
        </authorList>
    </citation>
    <scope>NUCLEOTIDE SEQUENCE [LARGE SCALE GENOMIC DNA]</scope>
    <source>
        <strain evidence="2 3">SAG 2036</strain>
    </source>
</reference>
<keyword evidence="3" id="KW-1185">Reference proteome</keyword>
<evidence type="ECO:0000313" key="2">
    <source>
        <dbReference type="EMBL" id="KAK9798923.1"/>
    </source>
</evidence>
<dbReference type="Pfam" id="PF02373">
    <property type="entry name" value="JmjC"/>
    <property type="match status" value="1"/>
</dbReference>
<organism evidence="2 3">
    <name type="scientific">Symbiochloris irregularis</name>
    <dbReference type="NCBI Taxonomy" id="706552"/>
    <lineage>
        <taxon>Eukaryota</taxon>
        <taxon>Viridiplantae</taxon>
        <taxon>Chlorophyta</taxon>
        <taxon>core chlorophytes</taxon>
        <taxon>Trebouxiophyceae</taxon>
        <taxon>Trebouxiales</taxon>
        <taxon>Trebouxiaceae</taxon>
        <taxon>Symbiochloris</taxon>
    </lineage>
</organism>
<comment type="caution">
    <text evidence="2">The sequence shown here is derived from an EMBL/GenBank/DDBJ whole genome shotgun (WGS) entry which is preliminary data.</text>
</comment>
<dbReference type="Proteomes" id="UP001465755">
    <property type="component" value="Unassembled WGS sequence"/>
</dbReference>
<evidence type="ECO:0000313" key="3">
    <source>
        <dbReference type="Proteomes" id="UP001465755"/>
    </source>
</evidence>
<dbReference type="SUPFAM" id="SSF51197">
    <property type="entry name" value="Clavaminate synthase-like"/>
    <property type="match status" value="1"/>
</dbReference>
<dbReference type="AlphaFoldDB" id="A0AAW1NVH5"/>
<dbReference type="EMBL" id="JALJOQ010000094">
    <property type="protein sequence ID" value="KAK9798923.1"/>
    <property type="molecule type" value="Genomic_DNA"/>
</dbReference>
<protein>
    <recommendedName>
        <fullName evidence="1">JmjC domain-containing protein</fullName>
    </recommendedName>
</protein>
<proteinExistence type="predicted"/>
<name>A0AAW1NVH5_9CHLO</name>
<evidence type="ECO:0000259" key="1">
    <source>
        <dbReference type="Pfam" id="PF02373"/>
    </source>
</evidence>
<dbReference type="InterPro" id="IPR003347">
    <property type="entry name" value="JmjC_dom"/>
</dbReference>
<feature type="domain" description="JmjC" evidence="1">
    <location>
        <begin position="263"/>
        <end position="348"/>
    </location>
</feature>
<accession>A0AAW1NVH5</accession>
<sequence>MPNNSGKTQLEACDKGRGLFFYCPVQTCKYSQPIIEPTNSTRRDWPGFSEVATCLRHVQRDNFFLYCLGCRVELRLAHWEGRCFPCKEENTQPSTQLYTRQAEKVLTFMESCKAVPLPKASLQELEAERPRLEDGTWDSNQPCNVQEFVSRLQKKSLADPLKSKDLWSQVKSRLQNDTYVHLQYDPINADSDYDRWLGECLKGNECLLWYGMDADLRSTTLALLSPLCVQENRKQLHAKGSDCHIDRARASTISWATTAEDIYETLADWFFFPPSSLDKAEAWFQTQKTSLHDNNATVDLMLQKYRHLQDEWGVVVLSQRHGQVVQVPAGWMHTVFNRRACVKLSVEFMDQHNAAQYPVVHGLISKYIGERAAPDYLPVYTFALNYALDS</sequence>
<gene>
    <name evidence="2" type="ORF">WJX73_000660</name>
</gene>